<reference evidence="4" key="1">
    <citation type="submission" date="2018-09" db="EMBL/GenBank/DDBJ databases">
        <authorList>
            <person name="Zhu H."/>
        </authorList>
    </citation>
    <scope>NUCLEOTIDE SEQUENCE [LARGE SCALE GENOMIC DNA]</scope>
    <source>
        <strain evidence="4">K2W31S-8</strain>
    </source>
</reference>
<dbReference type="KEGG" id="pcav:D3880_01085"/>
<feature type="chain" id="PRO_5017342218" evidence="2">
    <location>
        <begin position="21"/>
        <end position="116"/>
    </location>
</feature>
<gene>
    <name evidence="3" type="ORF">D3880_01085</name>
</gene>
<accession>A0A385YVY2</accession>
<dbReference type="EMBL" id="CP032419">
    <property type="protein sequence ID" value="AYC31065.1"/>
    <property type="molecule type" value="Genomic_DNA"/>
</dbReference>
<name>A0A385YVY2_9PSED</name>
<dbReference type="PANTHER" id="PTHR36571:SF1">
    <property type="entry name" value="PROTEIN YGIW"/>
    <property type="match status" value="1"/>
</dbReference>
<keyword evidence="1 2" id="KW-0732">Signal</keyword>
<dbReference type="NCBIfam" id="NF033674">
    <property type="entry name" value="stress_OB_fold"/>
    <property type="match status" value="1"/>
</dbReference>
<evidence type="ECO:0000256" key="2">
    <source>
        <dbReference type="SAM" id="SignalP"/>
    </source>
</evidence>
<dbReference type="AlphaFoldDB" id="A0A385YVY2"/>
<sequence>MKRQALALLFVPLLSTAALAAGGYSGPGNTPQVTTVAAALEAADDTPVLLTGQIVKRVKGDKYEFKDASGTIQVEIDDDDWPPQTISETAKVKLAGEVERDLTGREVDVDLVELAK</sequence>
<dbReference type="Proteomes" id="UP000265560">
    <property type="component" value="Chromosome"/>
</dbReference>
<proteinExistence type="predicted"/>
<evidence type="ECO:0000313" key="3">
    <source>
        <dbReference type="EMBL" id="AYC31065.1"/>
    </source>
</evidence>
<feature type="signal peptide" evidence="2">
    <location>
        <begin position="1"/>
        <end position="20"/>
    </location>
</feature>
<evidence type="ECO:0000256" key="1">
    <source>
        <dbReference type="ARBA" id="ARBA00022729"/>
    </source>
</evidence>
<dbReference type="Pfam" id="PF04076">
    <property type="entry name" value="BOF"/>
    <property type="match status" value="1"/>
</dbReference>
<protein>
    <submittedName>
        <fullName evidence="3">NirD/YgiW/YdeI family stress tolerance protein</fullName>
    </submittedName>
</protein>
<organism evidence="3 4">
    <name type="scientific">Pseudomonas cavernae</name>
    <dbReference type="NCBI Taxonomy" id="2320867"/>
    <lineage>
        <taxon>Bacteria</taxon>
        <taxon>Pseudomonadati</taxon>
        <taxon>Pseudomonadota</taxon>
        <taxon>Gammaproteobacteria</taxon>
        <taxon>Pseudomonadales</taxon>
        <taxon>Pseudomonadaceae</taxon>
        <taxon>Pseudomonas</taxon>
    </lineage>
</organism>
<dbReference type="InterPro" id="IPR005220">
    <property type="entry name" value="CarO-like"/>
</dbReference>
<dbReference type="RefSeq" id="WP_119891700.1">
    <property type="nucleotide sequence ID" value="NZ_CP032419.1"/>
</dbReference>
<dbReference type="Gene3D" id="2.40.50.200">
    <property type="entry name" value="Bacterial OB-fold"/>
    <property type="match status" value="1"/>
</dbReference>
<dbReference type="SUPFAM" id="SSF101756">
    <property type="entry name" value="Hypothetical protein YgiW"/>
    <property type="match status" value="1"/>
</dbReference>
<dbReference type="PANTHER" id="PTHR36571">
    <property type="entry name" value="PROTEIN YGIW"/>
    <property type="match status" value="1"/>
</dbReference>
<keyword evidence="4" id="KW-1185">Reference proteome</keyword>
<dbReference type="InterPro" id="IPR036700">
    <property type="entry name" value="BOBF_sf"/>
</dbReference>
<dbReference type="OrthoDB" id="598245at2"/>
<evidence type="ECO:0000313" key="4">
    <source>
        <dbReference type="Proteomes" id="UP000265560"/>
    </source>
</evidence>